<accession>A0AA46YJR1</accession>
<evidence type="ECO:0000313" key="3">
    <source>
        <dbReference type="Proteomes" id="UP001164390"/>
    </source>
</evidence>
<organism evidence="2 3">
    <name type="scientific">Solicola gregarius</name>
    <dbReference type="NCBI Taxonomy" id="2908642"/>
    <lineage>
        <taxon>Bacteria</taxon>
        <taxon>Bacillati</taxon>
        <taxon>Actinomycetota</taxon>
        <taxon>Actinomycetes</taxon>
        <taxon>Propionibacteriales</taxon>
        <taxon>Nocardioidaceae</taxon>
        <taxon>Solicola</taxon>
    </lineage>
</organism>
<dbReference type="Proteomes" id="UP001164390">
    <property type="component" value="Chromosome"/>
</dbReference>
<dbReference type="EMBL" id="CP094970">
    <property type="protein sequence ID" value="UYM04617.1"/>
    <property type="molecule type" value="Genomic_DNA"/>
</dbReference>
<evidence type="ECO:0000256" key="1">
    <source>
        <dbReference type="SAM" id="MobiDB-lite"/>
    </source>
</evidence>
<feature type="compositionally biased region" description="Basic residues" evidence="1">
    <location>
        <begin position="29"/>
        <end position="47"/>
    </location>
</feature>
<dbReference type="KEGG" id="sgrg:L0C25_19095"/>
<dbReference type="AlphaFoldDB" id="A0AA46YJR1"/>
<protein>
    <submittedName>
        <fullName evidence="2">Uncharacterized protein</fullName>
    </submittedName>
</protein>
<dbReference type="RefSeq" id="WP_271633375.1">
    <property type="nucleotide sequence ID" value="NZ_CP094970.1"/>
</dbReference>
<keyword evidence="3" id="KW-1185">Reference proteome</keyword>
<name>A0AA46YJR1_9ACTN</name>
<proteinExistence type="predicted"/>
<feature type="region of interest" description="Disordered" evidence="1">
    <location>
        <begin position="27"/>
        <end position="47"/>
    </location>
</feature>
<evidence type="ECO:0000313" key="2">
    <source>
        <dbReference type="EMBL" id="UYM04617.1"/>
    </source>
</evidence>
<gene>
    <name evidence="2" type="ORF">L0C25_19095</name>
</gene>
<reference evidence="2" key="1">
    <citation type="submission" date="2022-01" db="EMBL/GenBank/DDBJ databases">
        <title>Nocardioidaceae gen. sp. A5X3R13.</title>
        <authorList>
            <person name="Lopez Marin M.A."/>
            <person name="Uhlik O."/>
        </authorList>
    </citation>
    <scope>NUCLEOTIDE SEQUENCE</scope>
    <source>
        <strain evidence="2">A5X3R13</strain>
    </source>
</reference>
<sequence length="60" mass="7179">MSFNQPILNEMMARETLEYRARDLEAARRSRLARTPRPSGRRTRPRISFTRIRHAVRRVA</sequence>